<accession>A0A6N9YI45</accession>
<comment type="caution">
    <text evidence="2">The sequence shown here is derived from an EMBL/GenBank/DDBJ whole genome shotgun (WGS) entry which is preliminary data.</text>
</comment>
<feature type="region of interest" description="Disordered" evidence="1">
    <location>
        <begin position="34"/>
        <end position="71"/>
    </location>
</feature>
<protein>
    <submittedName>
        <fullName evidence="2">Uncharacterized protein</fullName>
    </submittedName>
</protein>
<evidence type="ECO:0000313" key="3">
    <source>
        <dbReference type="Proteomes" id="UP000469185"/>
    </source>
</evidence>
<evidence type="ECO:0000256" key="1">
    <source>
        <dbReference type="SAM" id="MobiDB-lite"/>
    </source>
</evidence>
<dbReference type="RefSeq" id="WP_163816565.1">
    <property type="nucleotide sequence ID" value="NZ_JAAGOB010000002.1"/>
</dbReference>
<proteinExistence type="predicted"/>
<name>A0A6N9YI45_9ACTN</name>
<gene>
    <name evidence="2" type="ORF">G1H11_04845</name>
</gene>
<evidence type="ECO:0000313" key="2">
    <source>
        <dbReference type="EMBL" id="NED94634.1"/>
    </source>
</evidence>
<keyword evidence="3" id="KW-1185">Reference proteome</keyword>
<dbReference type="PROSITE" id="PS51257">
    <property type="entry name" value="PROKAR_LIPOPROTEIN"/>
    <property type="match status" value="1"/>
</dbReference>
<organism evidence="2 3">
    <name type="scientific">Phytoactinopolyspora alkaliphila</name>
    <dbReference type="NCBI Taxonomy" id="1783498"/>
    <lineage>
        <taxon>Bacteria</taxon>
        <taxon>Bacillati</taxon>
        <taxon>Actinomycetota</taxon>
        <taxon>Actinomycetes</taxon>
        <taxon>Jiangellales</taxon>
        <taxon>Jiangellaceae</taxon>
        <taxon>Phytoactinopolyspora</taxon>
    </lineage>
</organism>
<sequence length="223" mass="24218">MNYNGPRPHCTILTITAAALVLTACGDDTQLGTEPLSAASPTEVAAPHRSSEATRAAPTVGATATTEPADEEAAEQEIDAAFEDLITKMDQYYANAIDLSDAEHELWGHDVMDDWPLTQLGVGELELDVYGWALHEADQVGETIILSHEVVAFETIGSLDTARSTGCVDLGELEYVNSDGDPVEIPQFAISTNRWWMIWHYIEDDSNGPWLLEAVRAAPDESC</sequence>
<dbReference type="AlphaFoldDB" id="A0A6N9YI45"/>
<reference evidence="2 3" key="1">
    <citation type="submission" date="2020-02" db="EMBL/GenBank/DDBJ databases">
        <authorList>
            <person name="Li X.-J."/>
            <person name="Feng X.-M."/>
        </authorList>
    </citation>
    <scope>NUCLEOTIDE SEQUENCE [LARGE SCALE GENOMIC DNA]</scope>
    <source>
        <strain evidence="2 3">CGMCC 4.7225</strain>
    </source>
</reference>
<dbReference type="Proteomes" id="UP000469185">
    <property type="component" value="Unassembled WGS sequence"/>
</dbReference>
<dbReference type="EMBL" id="JAAGOB010000002">
    <property type="protein sequence ID" value="NED94634.1"/>
    <property type="molecule type" value="Genomic_DNA"/>
</dbReference>